<accession>A0A0C2J4H2</accession>
<dbReference type="AlphaFoldDB" id="A0A0C2J4H2"/>
<comment type="caution">
    <text evidence="1">The sequence shown here is derived from an EMBL/GenBank/DDBJ whole genome shotgun (WGS) entry which is preliminary data.</text>
</comment>
<name>A0A0C2J4H2_THEKT</name>
<reference evidence="1 2" key="1">
    <citation type="journal article" date="2014" name="Genome Biol. Evol.">
        <title>The genome of the myxosporean Thelohanellus kitauei shows adaptations to nutrient acquisition within its fish host.</title>
        <authorList>
            <person name="Yang Y."/>
            <person name="Xiong J."/>
            <person name="Zhou Z."/>
            <person name="Huo F."/>
            <person name="Miao W."/>
            <person name="Ran C."/>
            <person name="Liu Y."/>
            <person name="Zhang J."/>
            <person name="Feng J."/>
            <person name="Wang M."/>
            <person name="Wang M."/>
            <person name="Wang L."/>
            <person name="Yao B."/>
        </authorList>
    </citation>
    <scope>NUCLEOTIDE SEQUENCE [LARGE SCALE GENOMIC DNA]</scope>
    <source>
        <strain evidence="1">Wuqing</strain>
    </source>
</reference>
<protein>
    <submittedName>
        <fullName evidence="1">Uncharacterized protein</fullName>
    </submittedName>
</protein>
<evidence type="ECO:0000313" key="2">
    <source>
        <dbReference type="Proteomes" id="UP000031668"/>
    </source>
</evidence>
<dbReference type="EMBL" id="JWZT01001136">
    <property type="protein sequence ID" value="KII72724.1"/>
    <property type="molecule type" value="Genomic_DNA"/>
</dbReference>
<keyword evidence="2" id="KW-1185">Reference proteome</keyword>
<dbReference type="Proteomes" id="UP000031668">
    <property type="component" value="Unassembled WGS sequence"/>
</dbReference>
<sequence length="443" mass="50240">MGLMDRSLTGRLCKSEEGLNIKMTDAVTRLKTNYDNRTLRGLYDLLTTELEALGTLMVHEITIAREIEENPLMAKDMNGYLLIGTQYELSARGGDGITLFIYEKVEISGNRIASFLIVFFENQTVPKFICLIAAFTRRLSTVMTVIKKTLLKLGINSKKAFGGFPWVLMKQSIFRHLRRPFTNLDLDCKYNWILSNTNPCVGGSYAQPFLSSSEPAFLREMVGLRRKPTEVSDNDFPSSQPYFSDLEFPVVNYRGPESIQSKGQLRASNTIRSNKQCPSVPAWVHFFNVTSLEQDNLQGVFFFPECLNGLGIFELTWTQLKMQEGTMTLMQLESASLDDGRVDTLMMLYAHVGCPEAINHVISTYSKHFQNRRDIVVADQANKENGCGCYTRFGDTWDSEPETSDVYNTVQEYMTNIEICGCFRGSARFSRILAIDMVNRHLS</sequence>
<organism evidence="1 2">
    <name type="scientific">Thelohanellus kitauei</name>
    <name type="common">Myxosporean</name>
    <dbReference type="NCBI Taxonomy" id="669202"/>
    <lineage>
        <taxon>Eukaryota</taxon>
        <taxon>Metazoa</taxon>
        <taxon>Cnidaria</taxon>
        <taxon>Myxozoa</taxon>
        <taxon>Myxosporea</taxon>
        <taxon>Bivalvulida</taxon>
        <taxon>Platysporina</taxon>
        <taxon>Myxobolidae</taxon>
        <taxon>Thelohanellus</taxon>
    </lineage>
</organism>
<gene>
    <name evidence="1" type="ORF">RF11_12266</name>
</gene>
<evidence type="ECO:0000313" key="1">
    <source>
        <dbReference type="EMBL" id="KII72724.1"/>
    </source>
</evidence>
<proteinExistence type="predicted"/>